<keyword evidence="3" id="KW-1185">Reference proteome</keyword>
<evidence type="ECO:0000313" key="2">
    <source>
        <dbReference type="EMBL" id="XAM18702.1"/>
    </source>
</evidence>
<dbReference type="EMBL" id="CP145316">
    <property type="protein sequence ID" value="XAM18702.1"/>
    <property type="molecule type" value="Genomic_DNA"/>
</dbReference>
<organism evidence="2 3">
    <name type="scientific">Helicobacter mastomyrinus</name>
    <dbReference type="NCBI Taxonomy" id="287948"/>
    <lineage>
        <taxon>Bacteria</taxon>
        <taxon>Pseudomonadati</taxon>
        <taxon>Campylobacterota</taxon>
        <taxon>Epsilonproteobacteria</taxon>
        <taxon>Campylobacterales</taxon>
        <taxon>Helicobacteraceae</taxon>
        <taxon>Helicobacter</taxon>
    </lineage>
</organism>
<dbReference type="Proteomes" id="UP001434737">
    <property type="component" value="Chromosome"/>
</dbReference>
<dbReference type="RefSeq" id="WP_343353995.1">
    <property type="nucleotide sequence ID" value="NZ_CP145316.1"/>
</dbReference>
<reference evidence="2 3" key="1">
    <citation type="submission" date="2024-02" db="EMBL/GenBank/DDBJ databases">
        <title>Genome and pathogenicity analysis of Helicobacter mastomyrinus isolated from mice.</title>
        <authorList>
            <person name="Zhu L."/>
        </authorList>
    </citation>
    <scope>NUCLEOTIDE SEQUENCE [LARGE SCALE GENOMIC DNA]</scope>
    <source>
        <strain evidence="2 3">Hm-17</strain>
    </source>
</reference>
<accession>A0ABZ3F870</accession>
<proteinExistence type="predicted"/>
<feature type="domain" description="Glycine zipper" evidence="1">
    <location>
        <begin position="698"/>
        <end position="738"/>
    </location>
</feature>
<name>A0ABZ3F870_9HELI</name>
<dbReference type="Pfam" id="PF13488">
    <property type="entry name" value="Gly-zipper_Omp"/>
    <property type="match status" value="1"/>
</dbReference>
<evidence type="ECO:0000313" key="3">
    <source>
        <dbReference type="Proteomes" id="UP001434737"/>
    </source>
</evidence>
<protein>
    <submittedName>
        <fullName evidence="2">Glycine zipper domain-containing protein</fullName>
    </submittedName>
</protein>
<sequence>MSKVIAEIIFNVKKGELTSANKELKSTQENLAHANKESKSFGSSIGKTTLGLGALGLAAQDLSILKDVFVTPIKEAIALNAQYEQLNNSIASLISINHENATTTGKMLNAQEKWQIALKQSKQVVDDLKISGLELGYSVSDMSDMFKGFYSTAGSSMSLEQAKNAMKAIAAAVNVSGVSVDSLKVTLDSLGSGIANTATDFGRFVSAMGLSTEEMSKAKQEGKLYELIMEKLEPLSESAAFSANSYAVSMAKLNSTFDDIKQSAIAPFFDSMKQSLASLTQFLSTHKDTIVSVFQGILDIISTLVSAVFEAGMMVRDTIVAAINDLAEAFGYSASEGDILLGVIKSFQSAAAMLSSAFKMVQNTLSLLINSLRLLINSAQVAYHAMARVFSFGEDDKHHKSQIERLNNKDKELKAAMMSNIKGYGDIFSEGIEKIQDIWKDKAKEGLESEKTTQMLKGKIGANANKKQGSGTKDGDLLRSYFDNEFAIREKNISLMKEDKQKELELESLRYECTITHLNLELRQKIKSGQISIEQANRLYEVELKLHEQKMRHIQEHSKTYEDLKSNINSALNENINNALNGKFVSLSNFGEDLFRSMQTSITKGFATSISAAFMESSVIESMNKSLASAIDGLGSNGAVGGVVGRVTGLQIGQSSLGEVAGDSLAGFGIASAAGGLVGNFISDKENAAKTQKYAQSGAAGGAAAGAAIGSFVPVIGTAVGALVGGLVGSIGGALIGSFSSSKLTTKAKGVELISKATKDNVSAREFADKTETTKKWWGLSKKTRHWTEYYDASNIALRGIQQGIRGYEYLLQDIGGSVKELSIAAGRYKDYDEILNTGAKELIKSFFEAPSKALKSTAPTPNINAIYSVWEEYAKSMNKQISEALSESLTTFVSTGQSFQSWLYTFKGQESEAARYGAELAALQVERLQEALGAADVNIDNYLSYREEALRENFDPHTIERINALGEALIQSADASKKYEEALKGENKTKLNMIDPYLEKTKKLEEINTQERNTNEKLQVAMLSTLKQMLRVSQESLEAGAQK</sequence>
<evidence type="ECO:0000259" key="1">
    <source>
        <dbReference type="Pfam" id="PF13488"/>
    </source>
</evidence>
<dbReference type="InterPro" id="IPR039567">
    <property type="entry name" value="Gly-zipper"/>
</dbReference>
<gene>
    <name evidence="2" type="ORF">V3I05_03210</name>
</gene>